<protein>
    <recommendedName>
        <fullName evidence="21">NADH-cytochrome b5 reductase 1</fullName>
        <ecNumber evidence="5">1.6.2.2</ecNumber>
    </recommendedName>
    <alternativeName>
        <fullName evidence="22">Microsomal cytochrome b reductase</fullName>
    </alternativeName>
</protein>
<dbReference type="InterPro" id="IPR039261">
    <property type="entry name" value="FNR_nucleotide-bd"/>
</dbReference>
<dbReference type="PROSITE" id="PS50255">
    <property type="entry name" value="CYTOCHROME_B5_2"/>
    <property type="match status" value="1"/>
</dbReference>
<evidence type="ECO:0000256" key="20">
    <source>
        <dbReference type="ARBA" id="ARBA00038836"/>
    </source>
</evidence>
<feature type="binding site" evidence="25">
    <location>
        <position position="279"/>
    </location>
    <ligand>
        <name>FAD</name>
        <dbReference type="ChEBI" id="CHEBI:57692"/>
    </ligand>
</feature>
<dbReference type="HOGENOM" id="CLU_003827_0_1_1"/>
<dbReference type="GO" id="GO:0016740">
    <property type="term" value="F:transferase activity"/>
    <property type="evidence" value="ECO:0007669"/>
    <property type="project" value="UniProtKB-KW"/>
</dbReference>
<dbReference type="InterPro" id="IPR008333">
    <property type="entry name" value="Cbr1-like_FAD-bd_dom"/>
</dbReference>
<keyword evidence="30" id="KW-1185">Reference proteome</keyword>
<evidence type="ECO:0000256" key="9">
    <source>
        <dbReference type="ARBA" id="ARBA00022692"/>
    </source>
</evidence>
<keyword evidence="12 25" id="KW-0274">FAD</keyword>
<comment type="function">
    <text evidence="19">NADH-dependent reductase for DPH3 and cytochrome b5. Required for the first step of diphthamide biosynthesis, a post-translational modification of histidine which occurs in elongation factor 2. DPH1 and DPH2 transfer a 3-amino-3-carboxypropyl (ACP) group from S-adenosyl-L-methionine (SAM) to a histidine residue, the reaction is assisted by a reduction system comprising DPH3 and a NADH-dependent reductase, predominantly CBR1. By reducing DPH3, also involved in the formation of the tRNA wobble base modification mcm5s 2U (5-methoxycarbonylmethyl-2-thiouridine), mediated by the elongator complex. The cytochrome b5/NADH cytochrome b5 reductase electron transfer system supports the catalytic activity of several sterol biosynthetic enzymes.</text>
</comment>
<dbReference type="PROSITE" id="PS00191">
    <property type="entry name" value="CYTOCHROME_B5_1"/>
    <property type="match status" value="1"/>
</dbReference>
<dbReference type="SUPFAM" id="SSF52343">
    <property type="entry name" value="Ferredoxin reductase-like, C-terminal NADP-linked domain"/>
    <property type="match status" value="1"/>
</dbReference>
<dbReference type="GO" id="GO:0005741">
    <property type="term" value="C:mitochondrial outer membrane"/>
    <property type="evidence" value="ECO:0007669"/>
    <property type="project" value="UniProtKB-SubCell"/>
</dbReference>
<evidence type="ECO:0000259" key="28">
    <source>
        <dbReference type="PROSITE" id="PS51384"/>
    </source>
</evidence>
<dbReference type="Proteomes" id="UP000019471">
    <property type="component" value="Unassembled WGS sequence"/>
</dbReference>
<dbReference type="Pfam" id="PF00175">
    <property type="entry name" value="NAD_binding_1"/>
    <property type="match status" value="1"/>
</dbReference>
<reference evidence="29 30" key="1">
    <citation type="submission" date="2013-03" db="EMBL/GenBank/DDBJ databases">
        <title>The Genome Sequence of Cladophialophora psammophila CBS 110553.</title>
        <authorList>
            <consortium name="The Broad Institute Genomics Platform"/>
            <person name="Cuomo C."/>
            <person name="de Hoog S."/>
            <person name="Gorbushina A."/>
            <person name="Walker B."/>
            <person name="Young S.K."/>
            <person name="Zeng Q."/>
            <person name="Gargeya S."/>
            <person name="Fitzgerald M."/>
            <person name="Haas B."/>
            <person name="Abouelleil A."/>
            <person name="Allen A.W."/>
            <person name="Alvarado L."/>
            <person name="Arachchi H.M."/>
            <person name="Berlin A.M."/>
            <person name="Chapman S.B."/>
            <person name="Gainer-Dewar J."/>
            <person name="Goldberg J."/>
            <person name="Griggs A."/>
            <person name="Gujja S."/>
            <person name="Hansen M."/>
            <person name="Howarth C."/>
            <person name="Imamovic A."/>
            <person name="Ireland A."/>
            <person name="Larimer J."/>
            <person name="McCowan C."/>
            <person name="Murphy C."/>
            <person name="Pearson M."/>
            <person name="Poon T.W."/>
            <person name="Priest M."/>
            <person name="Roberts A."/>
            <person name="Saif S."/>
            <person name="Shea T."/>
            <person name="Sisk P."/>
            <person name="Sykes S."/>
            <person name="Wortman J."/>
            <person name="Nusbaum C."/>
            <person name="Birren B."/>
        </authorList>
    </citation>
    <scope>NUCLEOTIDE SEQUENCE [LARGE SCALE GENOMIC DNA]</scope>
    <source>
        <strain evidence="29 30">CBS 110553</strain>
    </source>
</reference>
<dbReference type="GO" id="GO:0020037">
    <property type="term" value="F:heme binding"/>
    <property type="evidence" value="ECO:0007669"/>
    <property type="project" value="UniProtKB-UniRule"/>
</dbReference>
<feature type="binding site" evidence="25">
    <location>
        <position position="281"/>
    </location>
    <ligand>
        <name>FAD</name>
        <dbReference type="ChEBI" id="CHEBI:57692"/>
    </ligand>
</feature>
<dbReference type="eggNOG" id="KOG0537">
    <property type="taxonomic scope" value="Eukaryota"/>
</dbReference>
<dbReference type="InterPro" id="IPR036400">
    <property type="entry name" value="Cyt_B5-like_heme/steroid_sf"/>
</dbReference>
<dbReference type="FunFam" id="3.40.50.80:FF:000019">
    <property type="entry name" value="NADH-cytochrome b5 reductase"/>
    <property type="match status" value="1"/>
</dbReference>
<comment type="catalytic activity">
    <reaction evidence="24">
        <text>2 Fe(3+)-[Dph3] + NADH = 2 Fe(2+)-[Dph3] + NAD(+) + H(+)</text>
        <dbReference type="Rhea" id="RHEA:71231"/>
        <dbReference type="Rhea" id="RHEA-COMP:18002"/>
        <dbReference type="Rhea" id="RHEA-COMP:18003"/>
        <dbReference type="ChEBI" id="CHEBI:15378"/>
        <dbReference type="ChEBI" id="CHEBI:29033"/>
        <dbReference type="ChEBI" id="CHEBI:29034"/>
        <dbReference type="ChEBI" id="CHEBI:57540"/>
        <dbReference type="ChEBI" id="CHEBI:57945"/>
        <dbReference type="ChEBI" id="CHEBI:83228"/>
    </reaction>
    <physiologicalReaction direction="left-to-right" evidence="24">
        <dbReference type="Rhea" id="RHEA:71232"/>
    </physiologicalReaction>
</comment>
<evidence type="ECO:0000259" key="27">
    <source>
        <dbReference type="PROSITE" id="PS50255"/>
    </source>
</evidence>
<evidence type="ECO:0000256" key="21">
    <source>
        <dbReference type="ARBA" id="ARBA00039438"/>
    </source>
</evidence>
<evidence type="ECO:0000256" key="3">
    <source>
        <dbReference type="ARBA" id="ARBA00005156"/>
    </source>
</evidence>
<comment type="cofactor">
    <cofactor evidence="1 25">
        <name>FAD</name>
        <dbReference type="ChEBI" id="CHEBI:57692"/>
    </cofactor>
</comment>
<comment type="caution">
    <text evidence="29">The sequence shown here is derived from an EMBL/GenBank/DDBJ whole genome shotgun (WGS) entry which is preliminary data.</text>
</comment>
<dbReference type="GO" id="GO:0090524">
    <property type="term" value="F:cytochrome-b5 reductase activity, acting on NADH"/>
    <property type="evidence" value="ECO:0007669"/>
    <property type="project" value="UniProtKB-EC"/>
</dbReference>
<evidence type="ECO:0000256" key="19">
    <source>
        <dbReference type="ARBA" id="ARBA00037104"/>
    </source>
</evidence>
<dbReference type="PRINTS" id="PR00406">
    <property type="entry name" value="CYTB5RDTASE"/>
</dbReference>
<evidence type="ECO:0000256" key="23">
    <source>
        <dbReference type="ARBA" id="ARBA00047682"/>
    </source>
</evidence>
<dbReference type="Gene3D" id="3.10.120.10">
    <property type="entry name" value="Cytochrome b5-like heme/steroid binding domain"/>
    <property type="match status" value="1"/>
</dbReference>
<keyword evidence="7 25" id="KW-0285">Flavoprotein</keyword>
<keyword evidence="8" id="KW-0808">Transferase</keyword>
<feature type="domain" description="FAD-binding FR-type" evidence="28">
    <location>
        <begin position="210"/>
        <end position="313"/>
    </location>
</feature>
<comment type="subcellular location">
    <subcellularLocation>
        <location evidence="2">Mitochondrion outer membrane</location>
        <topology evidence="2">Single-pass membrane protein</topology>
    </subcellularLocation>
</comment>
<evidence type="ECO:0000256" key="11">
    <source>
        <dbReference type="ARBA" id="ARBA00022787"/>
    </source>
</evidence>
<dbReference type="RefSeq" id="XP_007747407.1">
    <property type="nucleotide sequence ID" value="XM_007749217.1"/>
</dbReference>
<sequence>MLPKYSSKDVRAHTSDNDLWIVIRNTVYDVTSYLEEHPGGIEILKECAGTDATEAFEDVGHSERAWAAMESLMVGELLANERRELVALYQPTYEHVGTVSVLTKKPVMKWLMSLSIKGMWLSLTGALLYKGSHRLLDQARQMRLSNAFWYGFLSSATALSIASTGIGYYLVSIFNASHSVKKYPSRQRASQRVLLGDNSSTANTAILDARAYRKFPLSRKEGISPNVFRFTFALPNPSDSLDLPIGQHVSVRADIDGQSVTRSYTPISNNKDNGVIELIVKIYEQGMLTRYLGSLQVGDELEFRGPIGPMKYRSGLCKHIGMIAGGTGITPMYQLIRAICEDASDNTTVSLLYANNTEEDILLRPELDHWAAKCPTKFNISYVLLHPPREWKHYTGFVTKELLREKMPITALDSKIMMCGPPGMITVMKQYAGELGLEIPGAISKATDRVFVF</sequence>
<evidence type="ECO:0000256" key="2">
    <source>
        <dbReference type="ARBA" id="ARBA00004572"/>
    </source>
</evidence>
<organism evidence="29 30">
    <name type="scientific">Cladophialophora psammophila CBS 110553</name>
    <dbReference type="NCBI Taxonomy" id="1182543"/>
    <lineage>
        <taxon>Eukaryota</taxon>
        <taxon>Fungi</taxon>
        <taxon>Dikarya</taxon>
        <taxon>Ascomycota</taxon>
        <taxon>Pezizomycotina</taxon>
        <taxon>Eurotiomycetes</taxon>
        <taxon>Chaetothyriomycetidae</taxon>
        <taxon>Chaetothyriales</taxon>
        <taxon>Herpotrichiellaceae</taxon>
        <taxon>Cladophialophora</taxon>
    </lineage>
</organism>
<comment type="pathway">
    <text evidence="3">Protein modification; peptidyl-diphthamide biosynthesis.</text>
</comment>
<dbReference type="AlphaFoldDB" id="W9WTP9"/>
<comment type="similarity">
    <text evidence="4">Belongs to the flavoprotein pyridine nucleotide cytochrome reductase family.</text>
</comment>
<evidence type="ECO:0000256" key="17">
    <source>
        <dbReference type="ARBA" id="ARBA00023128"/>
    </source>
</evidence>
<dbReference type="SMART" id="SM01117">
    <property type="entry name" value="Cyt-b5"/>
    <property type="match status" value="1"/>
</dbReference>
<feature type="binding site" evidence="25">
    <location>
        <position position="262"/>
    </location>
    <ligand>
        <name>FAD</name>
        <dbReference type="ChEBI" id="CHEBI:57692"/>
    </ligand>
</feature>
<dbReference type="InterPro" id="IPR001199">
    <property type="entry name" value="Cyt_B5-like_heme/steroid-bd"/>
</dbReference>
<feature type="domain" description="Cytochrome b5 heme-binding" evidence="27">
    <location>
        <begin position="2"/>
        <end position="78"/>
    </location>
</feature>
<dbReference type="SUPFAM" id="SSF63380">
    <property type="entry name" value="Riboflavin synthase domain-like"/>
    <property type="match status" value="1"/>
</dbReference>
<keyword evidence="17" id="KW-0496">Mitochondrion</keyword>
<dbReference type="PANTHER" id="PTHR19370:SF178">
    <property type="entry name" value="CYTOCHROME-B5 REDUCTASE"/>
    <property type="match status" value="1"/>
</dbReference>
<evidence type="ECO:0000256" key="7">
    <source>
        <dbReference type="ARBA" id="ARBA00022630"/>
    </source>
</evidence>
<dbReference type="eggNOG" id="KOG0534">
    <property type="taxonomic scope" value="Eukaryota"/>
</dbReference>
<dbReference type="PRINTS" id="PR00371">
    <property type="entry name" value="FPNCR"/>
</dbReference>
<dbReference type="Gene3D" id="2.40.30.10">
    <property type="entry name" value="Translation factors"/>
    <property type="match status" value="1"/>
</dbReference>
<comment type="subunit">
    <text evidence="20">Monomer. Component of the 2-(3-amino-3-carboxypropyl)histidine synthase complex composed of DPH1, DPH2, DPH3 and a NADH-dependent reductase, predominantly CBR1.</text>
</comment>
<evidence type="ECO:0000256" key="12">
    <source>
        <dbReference type="ARBA" id="ARBA00022827"/>
    </source>
</evidence>
<evidence type="ECO:0000256" key="10">
    <source>
        <dbReference type="ARBA" id="ARBA00022723"/>
    </source>
</evidence>
<evidence type="ECO:0000256" key="22">
    <source>
        <dbReference type="ARBA" id="ARBA00041901"/>
    </source>
</evidence>
<dbReference type="STRING" id="1182543.W9WTP9"/>
<dbReference type="PRINTS" id="PR00363">
    <property type="entry name" value="CYTOCHROMEB5"/>
</dbReference>
<dbReference type="GO" id="GO:0005783">
    <property type="term" value="C:endoplasmic reticulum"/>
    <property type="evidence" value="ECO:0007669"/>
    <property type="project" value="TreeGrafter"/>
</dbReference>
<name>W9WTP9_9EURO</name>
<dbReference type="SUPFAM" id="SSF55856">
    <property type="entry name" value="Cytochrome b5-like heme/steroid binding domain"/>
    <property type="match status" value="1"/>
</dbReference>
<feature type="transmembrane region" description="Helical" evidence="26">
    <location>
        <begin position="149"/>
        <end position="171"/>
    </location>
</feature>
<keyword evidence="11" id="KW-1000">Mitochondrion outer membrane</keyword>
<feature type="binding site" evidence="25">
    <location>
        <position position="264"/>
    </location>
    <ligand>
        <name>FAD</name>
        <dbReference type="ChEBI" id="CHEBI:57692"/>
    </ligand>
</feature>
<proteinExistence type="inferred from homology"/>
<dbReference type="EC" id="1.6.2.2" evidence="5"/>
<evidence type="ECO:0000256" key="4">
    <source>
        <dbReference type="ARBA" id="ARBA00006105"/>
    </source>
</evidence>
<dbReference type="InterPro" id="IPR001834">
    <property type="entry name" value="CBR-like"/>
</dbReference>
<evidence type="ECO:0000256" key="24">
    <source>
        <dbReference type="ARBA" id="ARBA00049138"/>
    </source>
</evidence>
<dbReference type="GeneID" id="19193334"/>
<dbReference type="Pfam" id="PF00173">
    <property type="entry name" value="Cyt-b5"/>
    <property type="match status" value="1"/>
</dbReference>
<evidence type="ECO:0000256" key="6">
    <source>
        <dbReference type="ARBA" id="ARBA00022617"/>
    </source>
</evidence>
<gene>
    <name evidence="29" type="ORF">A1O5_08636</name>
</gene>
<comment type="catalytic activity">
    <reaction evidence="23">
        <text>2 Fe(III)-[cytochrome b5] + NADH = 2 Fe(II)-[cytochrome b5] + NAD(+) + H(+)</text>
        <dbReference type="Rhea" id="RHEA:46680"/>
        <dbReference type="Rhea" id="RHEA-COMP:10438"/>
        <dbReference type="Rhea" id="RHEA-COMP:10439"/>
        <dbReference type="ChEBI" id="CHEBI:15378"/>
        <dbReference type="ChEBI" id="CHEBI:29033"/>
        <dbReference type="ChEBI" id="CHEBI:29034"/>
        <dbReference type="ChEBI" id="CHEBI:57540"/>
        <dbReference type="ChEBI" id="CHEBI:57945"/>
        <dbReference type="EC" id="1.6.2.2"/>
    </reaction>
</comment>
<evidence type="ECO:0000313" key="30">
    <source>
        <dbReference type="Proteomes" id="UP000019471"/>
    </source>
</evidence>
<evidence type="ECO:0000313" key="29">
    <source>
        <dbReference type="EMBL" id="EXJ68021.1"/>
    </source>
</evidence>
<keyword evidence="16" id="KW-0520">NAD</keyword>
<dbReference type="FunFam" id="2.40.30.10:FF:000032">
    <property type="entry name" value="NADH-cytochrome b5 reductase"/>
    <property type="match status" value="1"/>
</dbReference>
<keyword evidence="9 26" id="KW-0812">Transmembrane</keyword>
<comment type="similarity">
    <text evidence="26">Belongs to the cytochrome b5 family.</text>
</comment>
<dbReference type="OrthoDB" id="260519at2759"/>
<evidence type="ECO:0000256" key="8">
    <source>
        <dbReference type="ARBA" id="ARBA00022679"/>
    </source>
</evidence>
<dbReference type="Pfam" id="PF00970">
    <property type="entry name" value="FAD_binding_6"/>
    <property type="match status" value="1"/>
</dbReference>
<dbReference type="GO" id="GO:0046872">
    <property type="term" value="F:metal ion binding"/>
    <property type="evidence" value="ECO:0007669"/>
    <property type="project" value="UniProtKB-UniRule"/>
</dbReference>
<dbReference type="InterPro" id="IPR017938">
    <property type="entry name" value="Riboflavin_synthase-like_b-brl"/>
</dbReference>
<dbReference type="InterPro" id="IPR017927">
    <property type="entry name" value="FAD-bd_FR_type"/>
</dbReference>
<dbReference type="PROSITE" id="PS51384">
    <property type="entry name" value="FAD_FR"/>
    <property type="match status" value="1"/>
</dbReference>
<dbReference type="FunFam" id="3.10.120.10:FF:000007">
    <property type="entry name" value="Sulfite oxidase, mitochondrial"/>
    <property type="match status" value="1"/>
</dbReference>
<keyword evidence="13 26" id="KW-1133">Transmembrane helix</keyword>
<evidence type="ECO:0000256" key="1">
    <source>
        <dbReference type="ARBA" id="ARBA00001974"/>
    </source>
</evidence>
<evidence type="ECO:0000256" key="5">
    <source>
        <dbReference type="ARBA" id="ARBA00012011"/>
    </source>
</evidence>
<dbReference type="InterPro" id="IPR001433">
    <property type="entry name" value="OxRdtase_FAD/NAD-bd"/>
</dbReference>
<dbReference type="CDD" id="cd06183">
    <property type="entry name" value="cyt_b5_reduct_like"/>
    <property type="match status" value="1"/>
</dbReference>
<dbReference type="InterPro" id="IPR001709">
    <property type="entry name" value="Flavoprot_Pyr_Nucl_cyt_Rdtase"/>
</dbReference>
<evidence type="ECO:0000256" key="26">
    <source>
        <dbReference type="RuleBase" id="RU362121"/>
    </source>
</evidence>
<evidence type="ECO:0000256" key="25">
    <source>
        <dbReference type="PIRSR" id="PIRSR601834-1"/>
    </source>
</evidence>
<dbReference type="InterPro" id="IPR018506">
    <property type="entry name" value="Cyt_B5_heme-BS"/>
</dbReference>
<keyword evidence="14" id="KW-0560">Oxidoreductase</keyword>
<keyword evidence="10 26" id="KW-0479">Metal-binding</keyword>
<dbReference type="EMBL" id="AMGX01000014">
    <property type="protein sequence ID" value="EXJ68021.1"/>
    <property type="molecule type" value="Genomic_DNA"/>
</dbReference>
<dbReference type="PANTHER" id="PTHR19370">
    <property type="entry name" value="NADH-CYTOCHROME B5 REDUCTASE"/>
    <property type="match status" value="1"/>
</dbReference>
<evidence type="ECO:0000256" key="16">
    <source>
        <dbReference type="ARBA" id="ARBA00023027"/>
    </source>
</evidence>
<accession>W9WTP9</accession>
<evidence type="ECO:0000256" key="15">
    <source>
        <dbReference type="ARBA" id="ARBA00023004"/>
    </source>
</evidence>
<evidence type="ECO:0000256" key="14">
    <source>
        <dbReference type="ARBA" id="ARBA00023002"/>
    </source>
</evidence>
<evidence type="ECO:0000256" key="13">
    <source>
        <dbReference type="ARBA" id="ARBA00022989"/>
    </source>
</evidence>
<evidence type="ECO:0000256" key="18">
    <source>
        <dbReference type="ARBA" id="ARBA00023136"/>
    </source>
</evidence>
<dbReference type="Gene3D" id="3.40.50.80">
    <property type="entry name" value="Nucleotide-binding domain of ferredoxin-NADP reductase (FNR) module"/>
    <property type="match status" value="1"/>
</dbReference>
<keyword evidence="15 26" id="KW-0408">Iron</keyword>
<keyword evidence="18 26" id="KW-0472">Membrane</keyword>
<keyword evidence="6 26" id="KW-0349">Heme</keyword>
<feature type="binding site" evidence="25">
    <location>
        <position position="330"/>
    </location>
    <ligand>
        <name>FAD</name>
        <dbReference type="ChEBI" id="CHEBI:57692"/>
    </ligand>
</feature>